<evidence type="ECO:0000313" key="2">
    <source>
        <dbReference type="Proteomes" id="UP000019812"/>
    </source>
</evidence>
<dbReference type="AlphaFoldDB" id="A0A084Y3V6"/>
<protein>
    <recommendedName>
        <fullName evidence="3">Lipoprotein</fullName>
    </recommendedName>
</protein>
<dbReference type="Proteomes" id="UP000019812">
    <property type="component" value="Unassembled WGS sequence"/>
</dbReference>
<dbReference type="InterPro" id="IPR024409">
    <property type="entry name" value="DUF3833"/>
</dbReference>
<dbReference type="EMBL" id="JDSS02000015">
    <property type="protein sequence ID" value="KFB69400.1"/>
    <property type="molecule type" value="Genomic_DNA"/>
</dbReference>
<name>A0A084Y3V6_9PROT</name>
<gene>
    <name evidence="1" type="ORF">CAPSK01_000874</name>
</gene>
<dbReference type="STRING" id="1457154.CAPSK01_000874"/>
<comment type="caution">
    <text evidence="1">The sequence shown here is derived from an EMBL/GenBank/DDBJ whole genome shotgun (WGS) entry which is preliminary data.</text>
</comment>
<proteinExistence type="predicted"/>
<evidence type="ECO:0008006" key="3">
    <source>
        <dbReference type="Google" id="ProtNLM"/>
    </source>
</evidence>
<organism evidence="1 2">
    <name type="scientific">Candidatus Accumulibacter vicinus</name>
    <dbReference type="NCBI Taxonomy" id="2954382"/>
    <lineage>
        <taxon>Bacteria</taxon>
        <taxon>Pseudomonadati</taxon>
        <taxon>Pseudomonadota</taxon>
        <taxon>Betaproteobacteria</taxon>
        <taxon>Candidatus Accumulibacter</taxon>
    </lineage>
</organism>
<dbReference type="RefSeq" id="WP_034922768.1">
    <property type="nucleotide sequence ID" value="NZ_JDSS02000015.1"/>
</dbReference>
<sequence>MKTLWLACFTCGILGLGGCAGTPVDRYQAERPVLDLARYFNGTIDGWGMFQDRSGEVIKRFHVVIDAKWEKRDGVDVGTLDENFAWSDGTTSRRVWTITRVDASRYVGRADDVVGEAQGEAAGNALRWRYVLALPVDGRVWNVDFDDWMYLIDDKVMLNRSAMRKFGFPLGDVTLSFTKR</sequence>
<dbReference type="Pfam" id="PF12915">
    <property type="entry name" value="DUF3833"/>
    <property type="match status" value="1"/>
</dbReference>
<dbReference type="PROSITE" id="PS51257">
    <property type="entry name" value="PROKAR_LIPOPROTEIN"/>
    <property type="match status" value="1"/>
</dbReference>
<evidence type="ECO:0000313" key="1">
    <source>
        <dbReference type="EMBL" id="KFB69400.1"/>
    </source>
</evidence>
<accession>A0A084Y3V6</accession>
<reference evidence="1 2" key="1">
    <citation type="submission" date="2014-07" db="EMBL/GenBank/DDBJ databases">
        <title>Expanding our view of genomic diversity in Candidatus Accumulibacter clades.</title>
        <authorList>
            <person name="Skennerton C.T."/>
            <person name="Barr J.J."/>
            <person name="Slater F.R."/>
            <person name="Bond P.L."/>
            <person name="Tyson G.W."/>
        </authorList>
    </citation>
    <scope>NUCLEOTIDE SEQUENCE [LARGE SCALE GENOMIC DNA]</scope>
    <source>
        <strain evidence="2">SK-01</strain>
    </source>
</reference>